<dbReference type="InterPro" id="IPR052708">
    <property type="entry name" value="PxpC"/>
</dbReference>
<dbReference type="EMBL" id="MLYV02000623">
    <property type="protein sequence ID" value="PSR81274.1"/>
    <property type="molecule type" value="Genomic_DNA"/>
</dbReference>
<dbReference type="Gene3D" id="3.30.470.20">
    <property type="entry name" value="ATP-grasp fold, B domain"/>
    <property type="match status" value="1"/>
</dbReference>
<dbReference type="PANTHER" id="PTHR43309:SF3">
    <property type="entry name" value="5-OXOPROLINASE SUBUNIT C"/>
    <property type="match status" value="1"/>
</dbReference>
<evidence type="ECO:0000256" key="3">
    <source>
        <dbReference type="ARBA" id="ARBA00022801"/>
    </source>
</evidence>
<proteinExistence type="predicted"/>
<gene>
    <name evidence="6" type="ORF">PHLCEN_2v6434</name>
</gene>
<organism evidence="6 7">
    <name type="scientific">Hermanssonia centrifuga</name>
    <dbReference type="NCBI Taxonomy" id="98765"/>
    <lineage>
        <taxon>Eukaryota</taxon>
        <taxon>Fungi</taxon>
        <taxon>Dikarya</taxon>
        <taxon>Basidiomycota</taxon>
        <taxon>Agaricomycotina</taxon>
        <taxon>Agaricomycetes</taxon>
        <taxon>Polyporales</taxon>
        <taxon>Meruliaceae</taxon>
        <taxon>Hermanssonia</taxon>
    </lineage>
</organism>
<dbReference type="OrthoDB" id="196847at2759"/>
<evidence type="ECO:0000256" key="1">
    <source>
        <dbReference type="ARBA" id="ARBA00022598"/>
    </source>
</evidence>
<name>A0A2R6NZH3_9APHY</name>
<dbReference type="InterPro" id="IPR011054">
    <property type="entry name" value="Rudment_hybrid_motif"/>
</dbReference>
<dbReference type="SMART" id="SM00878">
    <property type="entry name" value="Biotin_carb_C"/>
    <property type="match status" value="1"/>
</dbReference>
<dbReference type="Pfam" id="PF02626">
    <property type="entry name" value="CT_A_B"/>
    <property type="match status" value="1"/>
</dbReference>
<keyword evidence="7" id="KW-1185">Reference proteome</keyword>
<dbReference type="PANTHER" id="PTHR43309">
    <property type="entry name" value="5-OXOPROLINASE SUBUNIT C"/>
    <property type="match status" value="1"/>
</dbReference>
<dbReference type="Proteomes" id="UP000186601">
    <property type="component" value="Unassembled WGS sequence"/>
</dbReference>
<evidence type="ECO:0000313" key="6">
    <source>
        <dbReference type="EMBL" id="PSR81274.1"/>
    </source>
</evidence>
<comment type="caution">
    <text evidence="6">The sequence shown here is derived from an EMBL/GenBank/DDBJ whole genome shotgun (WGS) entry which is preliminary data.</text>
</comment>
<evidence type="ECO:0000256" key="2">
    <source>
        <dbReference type="ARBA" id="ARBA00022741"/>
    </source>
</evidence>
<dbReference type="Gene3D" id="2.40.100.10">
    <property type="entry name" value="Cyclophilin-like"/>
    <property type="match status" value="1"/>
</dbReference>
<dbReference type="InterPro" id="IPR029000">
    <property type="entry name" value="Cyclophilin-like_dom_sf"/>
</dbReference>
<accession>A0A2R6NZH3</accession>
<evidence type="ECO:0000313" key="7">
    <source>
        <dbReference type="Proteomes" id="UP000186601"/>
    </source>
</evidence>
<dbReference type="SMART" id="SM00797">
    <property type="entry name" value="AHS2"/>
    <property type="match status" value="1"/>
</dbReference>
<keyword evidence="3" id="KW-0378">Hydrolase</keyword>
<dbReference type="GO" id="GO:0016787">
    <property type="term" value="F:hydrolase activity"/>
    <property type="evidence" value="ECO:0007669"/>
    <property type="project" value="UniProtKB-KW"/>
</dbReference>
<evidence type="ECO:0000256" key="4">
    <source>
        <dbReference type="ARBA" id="ARBA00022840"/>
    </source>
</evidence>
<reference evidence="6 7" key="1">
    <citation type="submission" date="2018-02" db="EMBL/GenBank/DDBJ databases">
        <title>Genome sequence of the basidiomycete white-rot fungus Phlebia centrifuga.</title>
        <authorList>
            <person name="Granchi Z."/>
            <person name="Peng M."/>
            <person name="de Vries R.P."/>
            <person name="Hilden K."/>
            <person name="Makela M.R."/>
            <person name="Grigoriev I."/>
            <person name="Riley R."/>
        </authorList>
    </citation>
    <scope>NUCLEOTIDE SEQUENCE [LARGE SCALE GENOMIC DNA]</scope>
    <source>
        <strain evidence="6 7">FBCC195</strain>
    </source>
</reference>
<dbReference type="SUPFAM" id="SSF50891">
    <property type="entry name" value="Cyclophilin-like"/>
    <property type="match status" value="1"/>
</dbReference>
<dbReference type="InterPro" id="IPR005482">
    <property type="entry name" value="Biotin_COase_C"/>
</dbReference>
<keyword evidence="4" id="KW-0067">ATP-binding</keyword>
<dbReference type="PROSITE" id="PS50979">
    <property type="entry name" value="BC"/>
    <property type="match status" value="1"/>
</dbReference>
<evidence type="ECO:0000259" key="5">
    <source>
        <dbReference type="PROSITE" id="PS50979"/>
    </source>
</evidence>
<dbReference type="InterPro" id="IPR011764">
    <property type="entry name" value="Biotin_carboxylation_dom"/>
</dbReference>
<protein>
    <recommendedName>
        <fullName evidence="5">Biotin carboxylation domain-containing protein</fullName>
    </recommendedName>
</protein>
<keyword evidence="2" id="KW-0547">Nucleotide-binding</keyword>
<keyword evidence="1" id="KW-0436">Ligase</keyword>
<dbReference type="InterPro" id="IPR003778">
    <property type="entry name" value="CT_A_B"/>
</dbReference>
<dbReference type="Pfam" id="PF02785">
    <property type="entry name" value="Biotin_carb_C"/>
    <property type="match status" value="1"/>
</dbReference>
<dbReference type="GO" id="GO:0005524">
    <property type="term" value="F:ATP binding"/>
    <property type="evidence" value="ECO:0007669"/>
    <property type="project" value="UniProtKB-KW"/>
</dbReference>
<dbReference type="STRING" id="98765.A0A2R6NZH3"/>
<dbReference type="SUPFAM" id="SSF51246">
    <property type="entry name" value="Rudiment single hybrid motif"/>
    <property type="match status" value="1"/>
</dbReference>
<feature type="domain" description="Biotin carboxylation" evidence="5">
    <location>
        <begin position="1"/>
        <end position="176"/>
    </location>
</feature>
<sequence>MNTRLQVEHPVTEAVHPGLDIVELMIRQGIAERSTPPNGGLSVDELDQARYGGPASFGEEHIHAIEARVYCENAAAQFKPSPGTLQLVELVPRPWLRIDTWVETGTLVTPFFDPLVCKLVVSAPSRPEAIARLLGALSECKIYGPPNNLAYLRAICDSETFKLGQATTTFLNTFTFTPCAVDILSGGLETTVQDFPGRYLGMGIPRSGPMDSIAFRAANILVGNSPGTEALEVTLLGCRLYFHVATTVAITGAPVKVTIDSKEVPMWARIEVPAKSKLAVGTIDKTGFRAYIAMRGGFPEIPQYLGSKSTSMGLGGYQGRSLTAGDQLVLNSNHQNNADETAFSKIAVAAPTYPDHWTIYCLPGPHCDEEFITSEGIKDFFSARWIVSSSSNRMGIRLEGPKLGWARKNGGEGGSHPSNIHDSGYAFGTVNINGDTPVILTNEGPDMGGYLCLCTVASAEL</sequence>
<dbReference type="AlphaFoldDB" id="A0A2R6NZH3"/>
<dbReference type="GO" id="GO:0016874">
    <property type="term" value="F:ligase activity"/>
    <property type="evidence" value="ECO:0007669"/>
    <property type="project" value="UniProtKB-KW"/>
</dbReference>